<sequence>MGDSRRSGRFESDLVAEFAQDTEDQLHLSDRPAGLQVRERRAMDTDASSELLLVETTRPA</sequence>
<evidence type="ECO:0000313" key="1">
    <source>
        <dbReference type="EMBL" id="CAB4584225.1"/>
    </source>
</evidence>
<protein>
    <submittedName>
        <fullName evidence="1">Unannotated protein</fullName>
    </submittedName>
</protein>
<dbReference type="EMBL" id="CAEZSR010000174">
    <property type="protein sequence ID" value="CAB4584225.1"/>
    <property type="molecule type" value="Genomic_DNA"/>
</dbReference>
<name>A0A6J6F9T8_9ZZZZ</name>
<dbReference type="AlphaFoldDB" id="A0A6J6F9T8"/>
<accession>A0A6J6F9T8</accession>
<reference evidence="1" key="1">
    <citation type="submission" date="2020-05" db="EMBL/GenBank/DDBJ databases">
        <authorList>
            <person name="Chiriac C."/>
            <person name="Salcher M."/>
            <person name="Ghai R."/>
            <person name="Kavagutti S V."/>
        </authorList>
    </citation>
    <scope>NUCLEOTIDE SEQUENCE</scope>
</reference>
<gene>
    <name evidence="1" type="ORF">UFOPK1493_03295</name>
</gene>
<proteinExistence type="predicted"/>
<organism evidence="1">
    <name type="scientific">freshwater metagenome</name>
    <dbReference type="NCBI Taxonomy" id="449393"/>
    <lineage>
        <taxon>unclassified sequences</taxon>
        <taxon>metagenomes</taxon>
        <taxon>ecological metagenomes</taxon>
    </lineage>
</organism>